<dbReference type="AlphaFoldDB" id="E8X836"/>
<dbReference type="InterPro" id="IPR046532">
    <property type="entry name" value="DUF6597"/>
</dbReference>
<dbReference type="Pfam" id="PF20240">
    <property type="entry name" value="DUF6597"/>
    <property type="match status" value="1"/>
</dbReference>
<dbReference type="EMBL" id="CP002485">
    <property type="protein sequence ID" value="ADW71620.1"/>
    <property type="molecule type" value="Genomic_DNA"/>
</dbReference>
<evidence type="ECO:0000313" key="2">
    <source>
        <dbReference type="EMBL" id="ADW71620.1"/>
    </source>
</evidence>
<evidence type="ECO:0000313" key="3">
    <source>
        <dbReference type="Proteomes" id="UP000000343"/>
    </source>
</evidence>
<dbReference type="KEGG" id="acm:AciX9_4693"/>
<keyword evidence="3" id="KW-1185">Reference proteome</keyword>
<dbReference type="Proteomes" id="UP000000343">
    <property type="component" value="Plasmid pACIX905"/>
</dbReference>
<name>E8X836_GRATM</name>
<accession>E8X836</accession>
<geneLocation type="plasmid" evidence="2 3">
    <name>pACIX905</name>
</geneLocation>
<evidence type="ECO:0000259" key="1">
    <source>
        <dbReference type="Pfam" id="PF20240"/>
    </source>
</evidence>
<feature type="domain" description="DUF6597" evidence="1">
    <location>
        <begin position="30"/>
        <end position="132"/>
    </location>
</feature>
<dbReference type="HOGENOM" id="CLU_066193_5_0_0"/>
<gene>
    <name evidence="2" type="ordered locus">AciX9_4693</name>
</gene>
<reference evidence="3" key="1">
    <citation type="submission" date="2011-01" db="EMBL/GenBank/DDBJ databases">
        <title>Complete sequence of plasmid5 of Acidobacterium sp. MP5ACTX9.</title>
        <authorList>
            <consortium name="US DOE Joint Genome Institute"/>
            <person name="Lucas S."/>
            <person name="Copeland A."/>
            <person name="Lapidus A."/>
            <person name="Cheng J.-F."/>
            <person name="Goodwin L."/>
            <person name="Pitluck S."/>
            <person name="Teshima H."/>
            <person name="Detter J.C."/>
            <person name="Han C."/>
            <person name="Tapia R."/>
            <person name="Land M."/>
            <person name="Hauser L."/>
            <person name="Kyrpides N."/>
            <person name="Ivanova N."/>
            <person name="Ovchinnikova G."/>
            <person name="Pagani I."/>
            <person name="Rawat S.R."/>
            <person name="Mannisto M."/>
            <person name="Haggblom M.M."/>
            <person name="Woyke T."/>
        </authorList>
    </citation>
    <scope>NUCLEOTIDE SEQUENCE [LARGE SCALE GENOMIC DNA]</scope>
    <source>
        <strain evidence="3">MP5ACTX9</strain>
        <plasmid evidence="3">Plasmid pACIX905</plasmid>
    </source>
</reference>
<proteinExistence type="predicted"/>
<protein>
    <submittedName>
        <fullName evidence="2">AraC family transcription regulator</fullName>
    </submittedName>
</protein>
<sequence length="211" mass="23299">MQESGYAVSPPRGVMKRAQAGVSGAFTHRRVKPPPRLSHCLEHFWMVQWDIRSGSPQVQETLPHPNVHLAFTRSFDERVSSSTVAEVHGVKSSKFSRYLEGQAWVFGVKFRPGGFRCFSDQSASVLTERVVPAARVFGAGLQCIAERLSPSNAVDQISSFLEEFAITRDPQAEFAGQLTDLIAADSTLTKVSAFAKRAGTSVRSLERLFDR</sequence>
<dbReference type="RefSeq" id="WP_013573338.1">
    <property type="nucleotide sequence ID" value="NC_015060.1"/>
</dbReference>
<keyword evidence="2" id="KW-0614">Plasmid</keyword>
<organism evidence="3">
    <name type="scientific">Granulicella tundricola (strain ATCC BAA-1859 / DSM 23138 / MP5ACTX9)</name>
    <dbReference type="NCBI Taxonomy" id="1198114"/>
    <lineage>
        <taxon>Bacteria</taxon>
        <taxon>Pseudomonadati</taxon>
        <taxon>Acidobacteriota</taxon>
        <taxon>Terriglobia</taxon>
        <taxon>Terriglobales</taxon>
        <taxon>Acidobacteriaceae</taxon>
        <taxon>Granulicella</taxon>
    </lineage>
</organism>